<evidence type="ECO:0000259" key="14">
    <source>
        <dbReference type="Pfam" id="PF15913"/>
    </source>
</evidence>
<feature type="signal peptide" evidence="13">
    <location>
        <begin position="1"/>
        <end position="21"/>
    </location>
</feature>
<keyword evidence="7" id="KW-0879">Wnt signaling pathway</keyword>
<evidence type="ECO:0000256" key="4">
    <source>
        <dbReference type="ARBA" id="ARBA00022525"/>
    </source>
</evidence>
<dbReference type="SUPFAM" id="SSF57184">
    <property type="entry name" value="Growth factor receptor domain"/>
    <property type="match status" value="1"/>
</dbReference>
<dbReference type="Gene3D" id="2.10.220.10">
    <property type="entry name" value="Hormone Receptor, Insulin-like Growth Factor Receptor 1, Chain A, domain 2"/>
    <property type="match status" value="1"/>
</dbReference>
<keyword evidence="8 13" id="KW-0732">Signal</keyword>
<dbReference type="GO" id="GO:0016055">
    <property type="term" value="P:Wnt signaling pathway"/>
    <property type="evidence" value="ECO:0007669"/>
    <property type="project" value="UniProtKB-KW"/>
</dbReference>
<keyword evidence="3" id="KW-0217">Developmental protein</keyword>
<dbReference type="SMART" id="SM00261">
    <property type="entry name" value="FU"/>
    <property type="match status" value="2"/>
</dbReference>
<dbReference type="InterPro" id="IPR043601">
    <property type="entry name" value="Rspo_Fu-CRD_dom"/>
</dbReference>
<protein>
    <recommendedName>
        <fullName evidence="11">R-spondin-2</fullName>
    </recommendedName>
    <alternativeName>
        <fullName evidence="12">Roof plate-specific spondin-2</fullName>
    </alternativeName>
</protein>
<dbReference type="PROSITE" id="PS50092">
    <property type="entry name" value="TSP1"/>
    <property type="match status" value="1"/>
</dbReference>
<evidence type="ECO:0000256" key="7">
    <source>
        <dbReference type="ARBA" id="ARBA00022687"/>
    </source>
</evidence>
<keyword evidence="4" id="KW-0964">Secreted</keyword>
<feature type="chain" id="PRO_5017411250" description="R-spondin-2" evidence="13">
    <location>
        <begin position="22"/>
        <end position="235"/>
    </location>
</feature>
<dbReference type="InterPro" id="IPR051514">
    <property type="entry name" value="R-spondin"/>
</dbReference>
<evidence type="ECO:0000256" key="3">
    <source>
        <dbReference type="ARBA" id="ARBA00022473"/>
    </source>
</evidence>
<sequence length="235" mass="26763">MQFRLFSLALIVLNCVDHSHCQPHHWKRSKRASNAASPICRGCAFCSNDNGCLTCQPRLFLFLRREGMRQYGECLHACPPGFYGLRGPDFSICSRCRLENCEFCFSKDFCTKCRAGQYLHRGRCFEECPAGLAPLEDSMECGDGCEVGPWSDWGTCTRRNRTCGFKWGLETRTRPIVKKPPRDSIPCPTIAESRRCRMPKRHCRKGKCDLRNPKLTWKTNGARTRPLRSTASPTG</sequence>
<evidence type="ECO:0000256" key="1">
    <source>
        <dbReference type="ARBA" id="ARBA00004613"/>
    </source>
</evidence>
<evidence type="ECO:0000313" key="15">
    <source>
        <dbReference type="Ensembl" id="ENSPKIP00000036219.1"/>
    </source>
</evidence>
<keyword evidence="9" id="KW-1015">Disulfide bond</keyword>
<evidence type="ECO:0000256" key="6">
    <source>
        <dbReference type="ARBA" id="ARBA00022674"/>
    </source>
</evidence>
<evidence type="ECO:0000256" key="2">
    <source>
        <dbReference type="ARBA" id="ARBA00007308"/>
    </source>
</evidence>
<dbReference type="Gene3D" id="2.20.100.10">
    <property type="entry name" value="Thrombospondin type-1 (TSP1) repeat"/>
    <property type="match status" value="1"/>
</dbReference>
<reference evidence="15" key="1">
    <citation type="submission" date="2025-08" db="UniProtKB">
        <authorList>
            <consortium name="Ensembl"/>
        </authorList>
    </citation>
    <scope>IDENTIFICATION</scope>
</reference>
<dbReference type="PANTHER" id="PTHR46987:SF4">
    <property type="entry name" value="R-SPONDIN-2"/>
    <property type="match status" value="1"/>
</dbReference>
<dbReference type="GO" id="GO:0008201">
    <property type="term" value="F:heparin binding"/>
    <property type="evidence" value="ECO:0007669"/>
    <property type="project" value="UniProtKB-KW"/>
</dbReference>
<evidence type="ECO:0000256" key="12">
    <source>
        <dbReference type="ARBA" id="ARBA00075541"/>
    </source>
</evidence>
<dbReference type="AlphaFoldDB" id="A0A3B3T018"/>
<dbReference type="InterPro" id="IPR000884">
    <property type="entry name" value="TSP1_rpt"/>
</dbReference>
<dbReference type="FunFam" id="2.10.220.10:FF:000012">
    <property type="entry name" value="R-spondin 4"/>
    <property type="match status" value="1"/>
</dbReference>
<name>A0A3B3T018_9TELE</name>
<comment type="similarity">
    <text evidence="2">Belongs to the R-spondin family.</text>
</comment>
<reference evidence="15" key="2">
    <citation type="submission" date="2025-09" db="UniProtKB">
        <authorList>
            <consortium name="Ensembl"/>
        </authorList>
    </citation>
    <scope>IDENTIFICATION</scope>
</reference>
<feature type="domain" description="R-spondin Fu-CRD" evidence="14">
    <location>
        <begin position="40"/>
        <end position="141"/>
    </location>
</feature>
<keyword evidence="6" id="KW-0358">Heparin-binding</keyword>
<comment type="subcellular location">
    <subcellularLocation>
        <location evidence="1">Secreted</location>
    </subcellularLocation>
</comment>
<dbReference type="InterPro" id="IPR036383">
    <property type="entry name" value="TSP1_rpt_sf"/>
</dbReference>
<dbReference type="SUPFAM" id="SSF82895">
    <property type="entry name" value="TSP-1 type 1 repeat"/>
    <property type="match status" value="1"/>
</dbReference>
<evidence type="ECO:0000256" key="10">
    <source>
        <dbReference type="ARBA" id="ARBA00023180"/>
    </source>
</evidence>
<evidence type="ECO:0000256" key="9">
    <source>
        <dbReference type="ARBA" id="ARBA00023157"/>
    </source>
</evidence>
<evidence type="ECO:0000256" key="13">
    <source>
        <dbReference type="SAM" id="SignalP"/>
    </source>
</evidence>
<evidence type="ECO:0000256" key="5">
    <source>
        <dbReference type="ARBA" id="ARBA00022606"/>
    </source>
</evidence>
<dbReference type="Pfam" id="PF15913">
    <property type="entry name" value="Furin-like_2"/>
    <property type="match status" value="1"/>
</dbReference>
<dbReference type="PANTHER" id="PTHR46987">
    <property type="entry name" value="NEUROHYPOPHYSIAL HORMONES, N-TERMINAL DOMAIN CONTAINING PROTEIN"/>
    <property type="match status" value="1"/>
</dbReference>
<keyword evidence="10" id="KW-0325">Glycoprotein</keyword>
<proteinExistence type="inferred from homology"/>
<keyword evidence="5" id="KW-0716">Sensory transduction</keyword>
<dbReference type="InterPro" id="IPR009030">
    <property type="entry name" value="Growth_fac_rcpt_cys_sf"/>
</dbReference>
<evidence type="ECO:0000256" key="8">
    <source>
        <dbReference type="ARBA" id="ARBA00022729"/>
    </source>
</evidence>
<dbReference type="Proteomes" id="UP000261540">
    <property type="component" value="Unplaced"/>
</dbReference>
<dbReference type="GO" id="GO:0005576">
    <property type="term" value="C:extracellular region"/>
    <property type="evidence" value="ECO:0007669"/>
    <property type="project" value="UniProtKB-SubCell"/>
</dbReference>
<dbReference type="GeneTree" id="ENSGT00940000159194"/>
<dbReference type="Ensembl" id="ENSPKIT00000017161.1">
    <property type="protein sequence ID" value="ENSPKIP00000036219.1"/>
    <property type="gene ID" value="ENSPKIG00000014849.1"/>
</dbReference>
<organism evidence="15 16">
    <name type="scientific">Paramormyrops kingsleyae</name>
    <dbReference type="NCBI Taxonomy" id="1676925"/>
    <lineage>
        <taxon>Eukaryota</taxon>
        <taxon>Metazoa</taxon>
        <taxon>Chordata</taxon>
        <taxon>Craniata</taxon>
        <taxon>Vertebrata</taxon>
        <taxon>Euteleostomi</taxon>
        <taxon>Actinopterygii</taxon>
        <taxon>Neopterygii</taxon>
        <taxon>Teleostei</taxon>
        <taxon>Osteoglossocephala</taxon>
        <taxon>Osteoglossomorpha</taxon>
        <taxon>Osteoglossiformes</taxon>
        <taxon>Mormyridae</taxon>
        <taxon>Paramormyrops</taxon>
    </lineage>
</organism>
<accession>A0A3B3T018</accession>
<keyword evidence="16" id="KW-1185">Reference proteome</keyword>
<dbReference type="InterPro" id="IPR006212">
    <property type="entry name" value="Furin_repeat"/>
</dbReference>
<dbReference type="CDD" id="cd00064">
    <property type="entry name" value="FU"/>
    <property type="match status" value="1"/>
</dbReference>
<evidence type="ECO:0000256" key="11">
    <source>
        <dbReference type="ARBA" id="ARBA00074432"/>
    </source>
</evidence>
<evidence type="ECO:0000313" key="16">
    <source>
        <dbReference type="Proteomes" id="UP000261540"/>
    </source>
</evidence>
<dbReference type="FunFam" id="2.20.100.10:FF:000028">
    <property type="entry name" value="R-spondin 2"/>
    <property type="match status" value="1"/>
</dbReference>